<name>A0A183XS10_WUCBA</name>
<dbReference type="AlphaFoldDB" id="A0A183XS10"/>
<evidence type="ECO:0000313" key="3">
    <source>
        <dbReference type="Proteomes" id="UP000270924"/>
    </source>
</evidence>
<evidence type="ECO:0000313" key="5">
    <source>
        <dbReference type="WBParaSite" id="mrna-Wban_07594"/>
    </source>
</evidence>
<organism evidence="4">
    <name type="scientific">Wuchereria bancrofti</name>
    <dbReference type="NCBI Taxonomy" id="6293"/>
    <lineage>
        <taxon>Eukaryota</taxon>
        <taxon>Metazoa</taxon>
        <taxon>Ecdysozoa</taxon>
        <taxon>Nematoda</taxon>
        <taxon>Chromadorea</taxon>
        <taxon>Rhabditida</taxon>
        <taxon>Spirurina</taxon>
        <taxon>Spiruromorpha</taxon>
        <taxon>Filarioidea</taxon>
        <taxon>Onchocercidae</taxon>
        <taxon>Wuchereria</taxon>
    </lineage>
</organism>
<reference evidence="2" key="1">
    <citation type="submission" date="2015-03" db="EMBL/GenBank/DDBJ databases">
        <title>Wuchereria bancrofti Genome Sequencing Papua New Guinea Strain.</title>
        <authorList>
            <person name="Small S.T."/>
            <person name="Serre D."/>
            <person name="Zimmerman P.A."/>
        </authorList>
    </citation>
    <scope>NUCLEOTIDE SEQUENCE [LARGE SCALE GENOMIC DNA]</scope>
    <source>
        <strain evidence="2">pt0022</strain>
    </source>
</reference>
<dbReference type="Proteomes" id="UP000270924">
    <property type="component" value="Unassembled WGS sequence"/>
</dbReference>
<reference evidence="1 3" key="4">
    <citation type="submission" date="2018-11" db="EMBL/GenBank/DDBJ databases">
        <authorList>
            <consortium name="Pathogen Informatics"/>
        </authorList>
    </citation>
    <scope>NUCLEOTIDE SEQUENCE [LARGE SCALE GENOMIC DNA]</scope>
</reference>
<evidence type="ECO:0000313" key="1">
    <source>
        <dbReference type="EMBL" id="VDM10083.1"/>
    </source>
</evidence>
<dbReference type="OrthoDB" id="5797712at2759"/>
<dbReference type="Proteomes" id="UP000093561">
    <property type="component" value="Unassembled WGS sequence"/>
</dbReference>
<accession>A0A183XS10</accession>
<reference evidence="4" key="3">
    <citation type="submission" date="2016-11" db="UniProtKB">
        <authorList>
            <consortium name="WormBaseParasite"/>
        </authorList>
    </citation>
    <scope>IDENTIFICATION</scope>
    <source>
        <strain evidence="4 5">pt0022</strain>
    </source>
</reference>
<dbReference type="STRING" id="6293.A0A183XS10"/>
<dbReference type="WBParaSite" id="maker-PairedContig_2173-snap-gene-0.18-mRNA-1">
    <property type="protein sequence ID" value="maker-PairedContig_2173-snap-gene-0.18-mRNA-1"/>
    <property type="gene ID" value="maker-PairedContig_2173-snap-gene-0.18"/>
</dbReference>
<proteinExistence type="predicted"/>
<dbReference type="EMBL" id="UYWW01001184">
    <property type="protein sequence ID" value="VDM10083.1"/>
    <property type="molecule type" value="Genomic_DNA"/>
</dbReference>
<sequence length="308" mass="35407">MTCRARKVYGSIQCSSHDENTAFDCSSPDAQNVIYCFVGSTEVDSKSVDNIEAVRQLCGSRRRSLVFCRTCGLFRFGRWLTPKEKRMKLWVANLLFWQHTTGRLNKEENWLFYELSNLKWTRAFEMVATISDQGALKFSLFLKNNAVVYENNIYNVNDSADVKAIIAMFFPHLVPSPISLARLIIKEKENIDGFFESIKHEPVRNWRISTESIVAVLRPYQKDAIRFMISREDPSQQTEFTVKYDFVELPTTPPILYSPVTGSLSRQLDTPSFGKCPPGIYGYLFQKTKQNNQSNVCKVAAELLQQLF</sequence>
<reference evidence="2" key="2">
    <citation type="journal article" date="2016" name="Mol. Ecol.">
        <title>Population genomics of the filarial nematode parasite Wuchereria bancrofti from mosquitoes.</title>
        <authorList>
            <person name="Small S.T."/>
            <person name="Reimer L.J."/>
            <person name="Tisch D.J."/>
            <person name="King C.L."/>
            <person name="Christensen B.M."/>
            <person name="Siba P.M."/>
            <person name="Kazura J.W."/>
            <person name="Serre D."/>
            <person name="Zimmerman P.A."/>
        </authorList>
    </citation>
    <scope>NUCLEOTIDE SEQUENCE</scope>
    <source>
        <strain evidence="2">pt0022</strain>
    </source>
</reference>
<evidence type="ECO:0000313" key="4">
    <source>
        <dbReference type="WBParaSite" id="maker-PairedContig_2173-snap-gene-0.18-mRNA-1"/>
    </source>
</evidence>
<gene>
    <name evidence="1" type="ORF">WBA_LOCUS3469</name>
</gene>
<evidence type="ECO:0000313" key="2">
    <source>
        <dbReference type="Proteomes" id="UP000093561"/>
    </source>
</evidence>
<keyword evidence="3" id="KW-1185">Reference proteome</keyword>
<protein>
    <submittedName>
        <fullName evidence="1 4">Uncharacterized protein</fullName>
    </submittedName>
</protein>
<dbReference type="WBParaSite" id="mrna-Wban_07594">
    <property type="protein sequence ID" value="mrna-Wban_07594"/>
    <property type="gene ID" value="Wban_07594"/>
</dbReference>
<dbReference type="OMA" id="SIQCSSH"/>